<evidence type="ECO:0000259" key="2">
    <source>
        <dbReference type="Pfam" id="PF02625"/>
    </source>
</evidence>
<evidence type="ECO:0000313" key="5">
    <source>
        <dbReference type="Proteomes" id="UP000564644"/>
    </source>
</evidence>
<dbReference type="Pfam" id="PF02625">
    <property type="entry name" value="XdhC_CoxI"/>
    <property type="match status" value="1"/>
</dbReference>
<dbReference type="InterPro" id="IPR003777">
    <property type="entry name" value="XdhC_CoxI"/>
</dbReference>
<dbReference type="PANTHER" id="PTHR30388">
    <property type="entry name" value="ALDEHYDE OXIDOREDUCTASE MOLYBDENUM COFACTOR ASSEMBLY PROTEIN"/>
    <property type="match status" value="1"/>
</dbReference>
<dbReference type="InterPro" id="IPR027051">
    <property type="entry name" value="XdhC_Rossmann_dom"/>
</dbReference>
<evidence type="ECO:0000259" key="3">
    <source>
        <dbReference type="Pfam" id="PF13478"/>
    </source>
</evidence>
<proteinExistence type="predicted"/>
<evidence type="ECO:0000313" key="4">
    <source>
        <dbReference type="EMBL" id="MBB6732028.1"/>
    </source>
</evidence>
<feature type="domain" description="XdhC Rossmann" evidence="3">
    <location>
        <begin position="185"/>
        <end position="319"/>
    </location>
</feature>
<comment type="caution">
    <text evidence="4">The sequence shown here is derived from an EMBL/GenBank/DDBJ whole genome shotgun (WGS) entry which is preliminary data.</text>
</comment>
<gene>
    <name evidence="4" type="ORF">H7C18_13995</name>
</gene>
<dbReference type="RefSeq" id="WP_185129720.1">
    <property type="nucleotide sequence ID" value="NZ_JACJVO010000016.1"/>
</dbReference>
<reference evidence="4 5" key="1">
    <citation type="submission" date="2020-08" db="EMBL/GenBank/DDBJ databases">
        <title>Cohnella phylogeny.</title>
        <authorList>
            <person name="Dunlap C."/>
        </authorList>
    </citation>
    <scope>NUCLEOTIDE SEQUENCE [LARGE SCALE GENOMIC DNA]</scope>
    <source>
        <strain evidence="4 5">CBP 2801</strain>
    </source>
</reference>
<dbReference type="PANTHER" id="PTHR30388:SF6">
    <property type="entry name" value="XANTHINE DEHYDROGENASE SUBUNIT A-RELATED"/>
    <property type="match status" value="1"/>
</dbReference>
<organism evidence="4 5">
    <name type="scientific">Cohnella zeiphila</name>
    <dbReference type="NCBI Taxonomy" id="2761120"/>
    <lineage>
        <taxon>Bacteria</taxon>
        <taxon>Bacillati</taxon>
        <taxon>Bacillota</taxon>
        <taxon>Bacilli</taxon>
        <taxon>Bacillales</taxon>
        <taxon>Paenibacillaceae</taxon>
        <taxon>Cohnella</taxon>
    </lineage>
</organism>
<dbReference type="InterPro" id="IPR052698">
    <property type="entry name" value="MoCofactor_Util/Proc"/>
</dbReference>
<dbReference type="Pfam" id="PF13478">
    <property type="entry name" value="XdhC_C"/>
    <property type="match status" value="1"/>
</dbReference>
<name>A0A7X0SL60_9BACL</name>
<dbReference type="Proteomes" id="UP000564644">
    <property type="component" value="Unassembled WGS sequence"/>
</dbReference>
<keyword evidence="5" id="KW-1185">Reference proteome</keyword>
<protein>
    <submittedName>
        <fullName evidence="4">XdhC family protein</fullName>
    </submittedName>
</protein>
<dbReference type="EMBL" id="JACJVO010000016">
    <property type="protein sequence ID" value="MBB6732028.1"/>
    <property type="molecule type" value="Genomic_DNA"/>
</dbReference>
<dbReference type="AlphaFoldDB" id="A0A7X0SL60"/>
<evidence type="ECO:0000256" key="1">
    <source>
        <dbReference type="SAM" id="MobiDB-lite"/>
    </source>
</evidence>
<dbReference type="Gene3D" id="3.40.50.720">
    <property type="entry name" value="NAD(P)-binding Rossmann-like Domain"/>
    <property type="match status" value="1"/>
</dbReference>
<sequence length="336" mass="35520">MDTETVFALAERWPTAAALATLIEVRGHSYRKAGASMLLAANGEKAGSISPGCLEADLAERAGGVLAGNRHAVVEYDLRPEEDIVWGEEIGCGGMLRVLVEPLTDELRRALGEVVRLMRGGEGARLERRESGGRLVYAAEPAGPSPAPDPGGNAGGESGAWEDGTGKGCASGLFYASLHLPRERLVIFGAGDEAIAVDELARSIGFRTAVADWRPALCGPERFPKSATFVGDAESIVAELRVGRGDYVMIAGHNLRRDREMVARVLPLGPAYLGIVGSASRVRRLLDGMAPPPFVRAPIGLPLGAEGAQEIAVSVAAELIAWRRRLRVSSAGRREA</sequence>
<feature type="domain" description="XdhC- CoxI" evidence="2">
    <location>
        <begin position="16"/>
        <end position="77"/>
    </location>
</feature>
<accession>A0A7X0SL60</accession>
<feature type="region of interest" description="Disordered" evidence="1">
    <location>
        <begin position="140"/>
        <end position="161"/>
    </location>
</feature>